<proteinExistence type="predicted"/>
<accession>A0A915KPC8</accession>
<evidence type="ECO:0000313" key="2">
    <source>
        <dbReference type="WBParaSite" id="nRc.2.0.1.t40722-RA"/>
    </source>
</evidence>
<sequence length="112" mass="12626">MFEASCESPLFSLQLYTRVCAAELVKVRRRRRCCSAKAVGCIGAASLKASSSSARIMNREKRENALITTLRKCDQKSTQTLHQLKELYAGDRKLMSREQHYLKRGCKNVAVA</sequence>
<keyword evidence="1" id="KW-1185">Reference proteome</keyword>
<organism evidence="1 2">
    <name type="scientific">Romanomermis culicivorax</name>
    <name type="common">Nematode worm</name>
    <dbReference type="NCBI Taxonomy" id="13658"/>
    <lineage>
        <taxon>Eukaryota</taxon>
        <taxon>Metazoa</taxon>
        <taxon>Ecdysozoa</taxon>
        <taxon>Nematoda</taxon>
        <taxon>Enoplea</taxon>
        <taxon>Dorylaimia</taxon>
        <taxon>Mermithida</taxon>
        <taxon>Mermithoidea</taxon>
        <taxon>Mermithidae</taxon>
        <taxon>Romanomermis</taxon>
    </lineage>
</organism>
<protein>
    <submittedName>
        <fullName evidence="2">Uncharacterized protein</fullName>
    </submittedName>
</protein>
<name>A0A915KPC8_ROMCU</name>
<dbReference type="AlphaFoldDB" id="A0A915KPC8"/>
<evidence type="ECO:0000313" key="1">
    <source>
        <dbReference type="Proteomes" id="UP000887565"/>
    </source>
</evidence>
<dbReference type="Proteomes" id="UP000887565">
    <property type="component" value="Unplaced"/>
</dbReference>
<reference evidence="2" key="1">
    <citation type="submission" date="2022-11" db="UniProtKB">
        <authorList>
            <consortium name="WormBaseParasite"/>
        </authorList>
    </citation>
    <scope>IDENTIFICATION</scope>
</reference>
<dbReference type="WBParaSite" id="nRc.2.0.1.t40722-RA">
    <property type="protein sequence ID" value="nRc.2.0.1.t40722-RA"/>
    <property type="gene ID" value="nRc.2.0.1.g40722"/>
</dbReference>